<accession>A0A286U5M3</accession>
<dbReference type="PROSITE" id="PS50837">
    <property type="entry name" value="NACHT"/>
    <property type="match status" value="1"/>
</dbReference>
<dbReference type="InterPro" id="IPR027417">
    <property type="entry name" value="P-loop_NTPase"/>
</dbReference>
<dbReference type="SMART" id="SM00239">
    <property type="entry name" value="C2"/>
    <property type="match status" value="1"/>
</dbReference>
<feature type="repeat" description="WD" evidence="3">
    <location>
        <begin position="1384"/>
        <end position="1425"/>
    </location>
</feature>
<dbReference type="PANTHER" id="PTHR19848">
    <property type="entry name" value="WD40 REPEAT PROTEIN"/>
    <property type="match status" value="1"/>
</dbReference>
<dbReference type="InterPro" id="IPR020472">
    <property type="entry name" value="WD40_PAC1"/>
</dbReference>
<dbReference type="EMBL" id="NBII01000011">
    <property type="protein sequence ID" value="PAV14886.1"/>
    <property type="molecule type" value="Genomic_DNA"/>
</dbReference>
<dbReference type="STRING" id="2282107.A0A286U5M3"/>
<feature type="coiled-coil region" evidence="4">
    <location>
        <begin position="277"/>
        <end position="304"/>
    </location>
</feature>
<dbReference type="InParanoid" id="A0A286U5M3"/>
<feature type="repeat" description="WD" evidence="3">
    <location>
        <begin position="1342"/>
        <end position="1383"/>
    </location>
</feature>
<feature type="repeat" description="WD" evidence="3">
    <location>
        <begin position="1146"/>
        <end position="1180"/>
    </location>
</feature>
<dbReference type="SMART" id="SM00320">
    <property type="entry name" value="WD40"/>
    <property type="match status" value="11"/>
</dbReference>
<feature type="domain" description="NACHT" evidence="6">
    <location>
        <begin position="382"/>
        <end position="538"/>
    </location>
</feature>
<proteinExistence type="predicted"/>
<feature type="domain" description="C2" evidence="5">
    <location>
        <begin position="1"/>
        <end position="117"/>
    </location>
</feature>
<dbReference type="InterPro" id="IPR036322">
    <property type="entry name" value="WD40_repeat_dom_sf"/>
</dbReference>
<dbReference type="PROSITE" id="PS50004">
    <property type="entry name" value="C2"/>
    <property type="match status" value="1"/>
</dbReference>
<evidence type="ECO:0000313" key="8">
    <source>
        <dbReference type="Proteomes" id="UP000217199"/>
    </source>
</evidence>
<gene>
    <name evidence="7" type="ORF">PNOK_0943900</name>
</gene>
<dbReference type="Gene3D" id="2.130.10.10">
    <property type="entry name" value="YVTN repeat-like/Quinoprotein amine dehydrogenase"/>
    <property type="match status" value="3"/>
</dbReference>
<dbReference type="PROSITE" id="PS00678">
    <property type="entry name" value="WD_REPEATS_1"/>
    <property type="match status" value="4"/>
</dbReference>
<dbReference type="InterPro" id="IPR056884">
    <property type="entry name" value="NPHP3-like_N"/>
</dbReference>
<sequence>MSSSNKYFILKVIRAQILVLWKASLTGPRRIIYTIKGKKADPSSIVEISFGDVIMWTGVAENTTSPEWNESFLISCPQQPSSLIIAIKIKVDDTCIGQAEIDLDELIDEYEKVDSEVSLLPVGKLGSKRNGSITLQLEVADLRAAARCAVRNLSRVIRQRSRDANNLSQFIGDAAPDIENILELADDIAQLNSYLKLSLGLLTLLGKRISKQLRFNKELEDMKIKLEDALSLINNIGGTKSTEYLVSIRDRFLEFIVYCSAFIQDYIRLSLIGQAYRKDKKDTIEVFKEKIRELRKEIGEALLTQIDKKVNGIDGKIDRVDGKLDDVLERMPKKGILKELEEKLKPIPVTGTEANRSKCMEGTRVQVLRKINSWVRDTSSPSIFLLTGGAGNGKSTIARTIAQEYASRGELGAYMFFTRGKTDPKAGLTTITNMVIQTVSYSLACHNPQIAELIYAEIGNDKESQFPSSETLFNKLLRNPLHSLMSNENTKVDTPILVVLDALDECGDSDAQKELTNFIIGKLSGLPSIFRFFITTRPEKGVASLSQSTSPHLCVRECIDPKSDDCKQDVLEFIKHEMGLLKEKGEIVVEKNWPWDENMGRLGDAAGGVFIWASTVIKYITSKKIDRFECLVDLIENSKILIKDLGGLYATVIKDSLDWDDDITKERFSKVFSLILFGKTPMTDEDIDAILGLKSGKTKELLSCLQSLVMYGADGRICVQHTSLYDYLVICKGEKWHVDPNKEKERITSRCFELMKSQLRFNICDLETSFKFNRDVPDLEKRVKERIHPGLLYACRYWASHLRDVPYSDKILFELDYFMYKQLLYWLEVLSLTKSLYEYLEPVLENAIGWVKNKEGHIASSVSSFLEDAIYHLVEFIQPISESTPHIYMTFLPSKRSESDVAKHYSRNIKEPTYIEYIGDKATLGCIRQIFVGSSVSSISLSSNRNHLLSGSPSGTYLWDVDNGELVKGPFGGDASISFSYFGNRTVVVNGDGVVDEWDADTGERLHVLLTVDIGRITSVVANFQGYYAIGSENGAIQLLDRREKTTIGKPLMGHSGKVLALSFSGLRPRYLASGSEDQSIIIWNVWRQEKKYAPLKGHSGPITSVVFTVGRENLVSGSLDRTVRLWDVSTGDMLHTFSASGMGGVYSVASFMSGGHILSGSEDGMIRMWDTRHREMPPKKFIGHTGKVISLSVKFTDRGRRFASGSSDGTIRVWDVAIDEGSVEAIAASPNGEYLVSGSLTGTVSILRIETGELIKGPLKGHNERVTSLSFLSDGSHFASGSYDGTVIIWNLTDGSVTWSSKQQSAWANCFSPDGKYVASGTGNTIRVWDSKSGELSFNPLEGHSKLVNSVCYSPDGKRIVSGSRDKTACIWDASNGTLLLTLQGHSDAITSVTYSHDGSYILSGSRDGTIRVWNASDSKPVHEPFKAHEENRAFIQSECLICHQYLGIG</sequence>
<keyword evidence="1 3" id="KW-0853">WD repeat</keyword>
<dbReference type="OrthoDB" id="538223at2759"/>
<keyword evidence="2" id="KW-0677">Repeat</keyword>
<dbReference type="PROSITE" id="PS50082">
    <property type="entry name" value="WD_REPEATS_2"/>
    <property type="match status" value="7"/>
</dbReference>
<dbReference type="Pfam" id="PF24883">
    <property type="entry name" value="NPHP3_N"/>
    <property type="match status" value="1"/>
</dbReference>
<feature type="repeat" description="WD" evidence="3">
    <location>
        <begin position="1052"/>
        <end position="1086"/>
    </location>
</feature>
<dbReference type="PRINTS" id="PR00320">
    <property type="entry name" value="GPROTEINBRPT"/>
</dbReference>
<dbReference type="SUPFAM" id="SSF52540">
    <property type="entry name" value="P-loop containing nucleoside triphosphate hydrolases"/>
    <property type="match status" value="1"/>
</dbReference>
<comment type="caution">
    <text evidence="7">The sequence shown here is derived from an EMBL/GenBank/DDBJ whole genome shotgun (WGS) entry which is preliminary data.</text>
</comment>
<organism evidence="7 8">
    <name type="scientific">Pyrrhoderma noxium</name>
    <dbReference type="NCBI Taxonomy" id="2282107"/>
    <lineage>
        <taxon>Eukaryota</taxon>
        <taxon>Fungi</taxon>
        <taxon>Dikarya</taxon>
        <taxon>Basidiomycota</taxon>
        <taxon>Agaricomycotina</taxon>
        <taxon>Agaricomycetes</taxon>
        <taxon>Hymenochaetales</taxon>
        <taxon>Hymenochaetaceae</taxon>
        <taxon>Pyrrhoderma</taxon>
    </lineage>
</organism>
<evidence type="ECO:0000313" key="7">
    <source>
        <dbReference type="EMBL" id="PAV14886.1"/>
    </source>
</evidence>
<keyword evidence="8" id="KW-1185">Reference proteome</keyword>
<name>A0A286U5M3_9AGAM</name>
<keyword evidence="4" id="KW-0175">Coiled coil</keyword>
<dbReference type="PROSITE" id="PS50294">
    <property type="entry name" value="WD_REPEATS_REGION"/>
    <property type="match status" value="6"/>
</dbReference>
<protein>
    <submittedName>
        <fullName evidence="7">Nucleotide-binding-oligomerization-domain like receptor</fullName>
    </submittedName>
</protein>
<evidence type="ECO:0000259" key="5">
    <source>
        <dbReference type="PROSITE" id="PS50004"/>
    </source>
</evidence>
<dbReference type="InterPro" id="IPR035892">
    <property type="entry name" value="C2_domain_sf"/>
</dbReference>
<dbReference type="InterPro" id="IPR019775">
    <property type="entry name" value="WD40_repeat_CS"/>
</dbReference>
<evidence type="ECO:0000256" key="1">
    <source>
        <dbReference type="ARBA" id="ARBA00022574"/>
    </source>
</evidence>
<dbReference type="InterPro" id="IPR000008">
    <property type="entry name" value="C2_dom"/>
</dbReference>
<dbReference type="CDD" id="cd00200">
    <property type="entry name" value="WD40"/>
    <property type="match status" value="1"/>
</dbReference>
<dbReference type="Gene3D" id="2.60.40.150">
    <property type="entry name" value="C2 domain"/>
    <property type="match status" value="1"/>
</dbReference>
<dbReference type="InterPro" id="IPR007111">
    <property type="entry name" value="NACHT_NTPase"/>
</dbReference>
<dbReference type="Pfam" id="PF00400">
    <property type="entry name" value="WD40"/>
    <property type="match status" value="9"/>
</dbReference>
<dbReference type="CDD" id="cd00030">
    <property type="entry name" value="C2"/>
    <property type="match status" value="1"/>
</dbReference>
<evidence type="ECO:0000259" key="6">
    <source>
        <dbReference type="PROSITE" id="PS50837"/>
    </source>
</evidence>
<dbReference type="SUPFAM" id="SSF50978">
    <property type="entry name" value="WD40 repeat-like"/>
    <property type="match status" value="2"/>
</dbReference>
<dbReference type="InterPro" id="IPR001680">
    <property type="entry name" value="WD40_rpt"/>
</dbReference>
<evidence type="ECO:0000256" key="4">
    <source>
        <dbReference type="SAM" id="Coils"/>
    </source>
</evidence>
<reference evidence="7 8" key="1">
    <citation type="journal article" date="2017" name="Mol. Ecol.">
        <title>Comparative and population genomic landscape of Phellinus noxius: A hypervariable fungus causing root rot in trees.</title>
        <authorList>
            <person name="Chung C.L."/>
            <person name="Lee T.J."/>
            <person name="Akiba M."/>
            <person name="Lee H.H."/>
            <person name="Kuo T.H."/>
            <person name="Liu D."/>
            <person name="Ke H.M."/>
            <person name="Yokoi T."/>
            <person name="Roa M.B."/>
            <person name="Lu M.J."/>
            <person name="Chang Y.Y."/>
            <person name="Ann P.J."/>
            <person name="Tsai J.N."/>
            <person name="Chen C.Y."/>
            <person name="Tzean S.S."/>
            <person name="Ota Y."/>
            <person name="Hattori T."/>
            <person name="Sahashi N."/>
            <person name="Liou R.F."/>
            <person name="Kikuchi T."/>
            <person name="Tsai I.J."/>
        </authorList>
    </citation>
    <scope>NUCLEOTIDE SEQUENCE [LARGE SCALE GENOMIC DNA]</scope>
    <source>
        <strain evidence="7 8">FFPRI411160</strain>
    </source>
</reference>
<dbReference type="PANTHER" id="PTHR19848:SF8">
    <property type="entry name" value="F-BOX AND WD REPEAT DOMAIN CONTAINING 7"/>
    <property type="match status" value="1"/>
</dbReference>
<dbReference type="Proteomes" id="UP000217199">
    <property type="component" value="Unassembled WGS sequence"/>
</dbReference>
<evidence type="ECO:0000256" key="2">
    <source>
        <dbReference type="ARBA" id="ARBA00022737"/>
    </source>
</evidence>
<feature type="repeat" description="WD" evidence="3">
    <location>
        <begin position="1260"/>
        <end position="1301"/>
    </location>
</feature>
<dbReference type="SUPFAM" id="SSF49562">
    <property type="entry name" value="C2 domain (Calcium/lipid-binding domain, CaLB)"/>
    <property type="match status" value="1"/>
</dbReference>
<dbReference type="Gene3D" id="3.40.50.300">
    <property type="entry name" value="P-loop containing nucleotide triphosphate hydrolases"/>
    <property type="match status" value="1"/>
</dbReference>
<dbReference type="InterPro" id="IPR015943">
    <property type="entry name" value="WD40/YVTN_repeat-like_dom_sf"/>
</dbReference>
<feature type="repeat" description="WD" evidence="3">
    <location>
        <begin position="1096"/>
        <end position="1137"/>
    </location>
</feature>
<feature type="repeat" description="WD" evidence="3">
    <location>
        <begin position="1182"/>
        <end position="1217"/>
    </location>
</feature>
<dbReference type="Pfam" id="PF00168">
    <property type="entry name" value="C2"/>
    <property type="match status" value="1"/>
</dbReference>
<evidence type="ECO:0000256" key="3">
    <source>
        <dbReference type="PROSITE-ProRule" id="PRU00221"/>
    </source>
</evidence>
<keyword evidence="7" id="KW-0675">Receptor</keyword>